<reference evidence="1 2" key="1">
    <citation type="submission" date="2015-09" db="EMBL/GenBank/DDBJ databases">
        <title>Draft genome of the parasitic nematode Teladorsagia circumcincta isolate WARC Sus (inbred).</title>
        <authorList>
            <person name="Mitreva M."/>
        </authorList>
    </citation>
    <scope>NUCLEOTIDE SEQUENCE [LARGE SCALE GENOMIC DNA]</scope>
    <source>
        <strain evidence="1 2">S</strain>
    </source>
</reference>
<protein>
    <submittedName>
        <fullName evidence="1">Uncharacterized protein</fullName>
    </submittedName>
</protein>
<dbReference type="EMBL" id="KZ345476">
    <property type="protein sequence ID" value="PIO73332.1"/>
    <property type="molecule type" value="Genomic_DNA"/>
</dbReference>
<name>A0A2G9UUD8_TELCI</name>
<accession>A0A2G9UUD8</accession>
<organism evidence="1 2">
    <name type="scientific">Teladorsagia circumcincta</name>
    <name type="common">Brown stomach worm</name>
    <name type="synonym">Ostertagia circumcincta</name>
    <dbReference type="NCBI Taxonomy" id="45464"/>
    <lineage>
        <taxon>Eukaryota</taxon>
        <taxon>Metazoa</taxon>
        <taxon>Ecdysozoa</taxon>
        <taxon>Nematoda</taxon>
        <taxon>Chromadorea</taxon>
        <taxon>Rhabditida</taxon>
        <taxon>Rhabditina</taxon>
        <taxon>Rhabditomorpha</taxon>
        <taxon>Strongyloidea</taxon>
        <taxon>Trichostrongylidae</taxon>
        <taxon>Teladorsagia</taxon>
    </lineage>
</organism>
<sequence>MRTWFRNFFWYARRDMWWNQTMSDLAEDAMNDSTITLNGTWQKRTGRFVNVHSLQCGPARYNARKRFPAIWN</sequence>
<proteinExistence type="predicted"/>
<evidence type="ECO:0000313" key="1">
    <source>
        <dbReference type="EMBL" id="PIO73332.1"/>
    </source>
</evidence>
<keyword evidence="2" id="KW-1185">Reference proteome</keyword>
<dbReference type="AlphaFoldDB" id="A0A2G9UUD8"/>
<dbReference type="Proteomes" id="UP000230423">
    <property type="component" value="Unassembled WGS sequence"/>
</dbReference>
<evidence type="ECO:0000313" key="2">
    <source>
        <dbReference type="Proteomes" id="UP000230423"/>
    </source>
</evidence>
<gene>
    <name evidence="1" type="ORF">TELCIR_04702</name>
</gene>